<dbReference type="EnsemblPlants" id="MELO3C024702.2.1">
    <property type="protein sequence ID" value="MELO3C024702.2.1"/>
    <property type="gene ID" value="MELO3C024702.2"/>
</dbReference>
<accession>A0A9I9DW09</accession>
<dbReference type="AlphaFoldDB" id="A0A9I9DW09"/>
<reference evidence="1" key="1">
    <citation type="submission" date="2023-03" db="UniProtKB">
        <authorList>
            <consortium name="EnsemblPlants"/>
        </authorList>
    </citation>
    <scope>IDENTIFICATION</scope>
</reference>
<dbReference type="Gramene" id="MELO3C024702.2.1">
    <property type="protein sequence ID" value="MELO3C024702.2.1"/>
    <property type="gene ID" value="MELO3C024702.2"/>
</dbReference>
<sequence>MKAFDVFLGAIWRRFSASKSLLSTGSFVRRSSGVVVRQCIDVGEFPRSTGGVPERFPVAVSIRSKVEVDFDGFYVSVSETKSGMVLSV</sequence>
<protein>
    <submittedName>
        <fullName evidence="1">Uncharacterized protein</fullName>
    </submittedName>
</protein>
<evidence type="ECO:0000313" key="1">
    <source>
        <dbReference type="EnsemblPlants" id="MELO3C024702.2.1"/>
    </source>
</evidence>
<organism evidence="1">
    <name type="scientific">Cucumis melo</name>
    <name type="common">Muskmelon</name>
    <dbReference type="NCBI Taxonomy" id="3656"/>
    <lineage>
        <taxon>Eukaryota</taxon>
        <taxon>Viridiplantae</taxon>
        <taxon>Streptophyta</taxon>
        <taxon>Embryophyta</taxon>
        <taxon>Tracheophyta</taxon>
        <taxon>Spermatophyta</taxon>
        <taxon>Magnoliopsida</taxon>
        <taxon>eudicotyledons</taxon>
        <taxon>Gunneridae</taxon>
        <taxon>Pentapetalae</taxon>
        <taxon>rosids</taxon>
        <taxon>fabids</taxon>
        <taxon>Cucurbitales</taxon>
        <taxon>Cucurbitaceae</taxon>
        <taxon>Benincaseae</taxon>
        <taxon>Cucumis</taxon>
    </lineage>
</organism>
<name>A0A9I9DW09_CUCME</name>
<proteinExistence type="predicted"/>